<dbReference type="SMART" id="SM00857">
    <property type="entry name" value="Resolvase"/>
    <property type="match status" value="1"/>
</dbReference>
<proteinExistence type="predicted"/>
<feature type="domain" description="Resolvase/invertase-type recombinase catalytic" evidence="5">
    <location>
        <begin position="2"/>
        <end position="139"/>
    </location>
</feature>
<dbReference type="InterPro" id="IPR006119">
    <property type="entry name" value="Resolv_N"/>
</dbReference>
<organism evidence="6 7">
    <name type="scientific">Pseudarthrobacter polychromogenes</name>
    <dbReference type="NCBI Taxonomy" id="1676"/>
    <lineage>
        <taxon>Bacteria</taxon>
        <taxon>Bacillati</taxon>
        <taxon>Actinomycetota</taxon>
        <taxon>Actinomycetes</taxon>
        <taxon>Micrococcales</taxon>
        <taxon>Micrococcaceae</taxon>
        <taxon>Pseudarthrobacter</taxon>
    </lineage>
</organism>
<dbReference type="PROSITE" id="PS00398">
    <property type="entry name" value="RECOMBINASES_2"/>
    <property type="match status" value="1"/>
</dbReference>
<keyword evidence="2" id="KW-0238">DNA-binding</keyword>
<sequence length="262" mass="28599">MRLLGYTRVSTPSQDAKLHLDALVTAGVQKRDVFADVTSGSKTAIERPGMRRLLEYAEEGDTVVVWRVDRLGRSLIDVLNTVTLLRDRGIHVRSISDGIDPTTSTGRLMLNMLATLAEYERELIVERVNAGITAARQNGTRFGRPASDPAVIADKLAIAQDARAKGRTAEDAARLVGWSRATLSSAGNLARNGRSISKSWPMVRILSLILLSSSWASHLRIRSLSSSRESATGIGESRLRRNQPTSPSTPPFSWAPAMPGWQ</sequence>
<dbReference type="PANTHER" id="PTHR30461:SF2">
    <property type="entry name" value="SERINE RECOMBINASE PINE-RELATED"/>
    <property type="match status" value="1"/>
</dbReference>
<protein>
    <recommendedName>
        <fullName evidence="5">Resolvase/invertase-type recombinase catalytic domain-containing protein</fullName>
    </recommendedName>
</protein>
<dbReference type="InterPro" id="IPR050639">
    <property type="entry name" value="SSR_resolvase"/>
</dbReference>
<accession>A0ABQ1XZE8</accession>
<evidence type="ECO:0000313" key="6">
    <source>
        <dbReference type="EMBL" id="GGH07896.1"/>
    </source>
</evidence>
<evidence type="ECO:0000256" key="2">
    <source>
        <dbReference type="ARBA" id="ARBA00023125"/>
    </source>
</evidence>
<evidence type="ECO:0000259" key="5">
    <source>
        <dbReference type="PROSITE" id="PS51736"/>
    </source>
</evidence>
<evidence type="ECO:0000256" key="3">
    <source>
        <dbReference type="ARBA" id="ARBA00023172"/>
    </source>
</evidence>
<dbReference type="EMBL" id="BMKU01000014">
    <property type="protein sequence ID" value="GGH07896.1"/>
    <property type="molecule type" value="Genomic_DNA"/>
</dbReference>
<keyword evidence="1" id="KW-0229">DNA integration</keyword>
<evidence type="ECO:0000256" key="1">
    <source>
        <dbReference type="ARBA" id="ARBA00022908"/>
    </source>
</evidence>
<keyword evidence="3" id="KW-0233">DNA recombination</keyword>
<dbReference type="CDD" id="cd03768">
    <property type="entry name" value="SR_ResInv"/>
    <property type="match status" value="1"/>
</dbReference>
<dbReference type="InterPro" id="IPR036162">
    <property type="entry name" value="Resolvase-like_N_sf"/>
</dbReference>
<feature type="region of interest" description="Disordered" evidence="4">
    <location>
        <begin position="231"/>
        <end position="262"/>
    </location>
</feature>
<dbReference type="Proteomes" id="UP000596938">
    <property type="component" value="Unassembled WGS sequence"/>
</dbReference>
<dbReference type="PROSITE" id="PS51736">
    <property type="entry name" value="RECOMBINASES_3"/>
    <property type="match status" value="1"/>
</dbReference>
<dbReference type="Pfam" id="PF00239">
    <property type="entry name" value="Resolvase"/>
    <property type="match status" value="1"/>
</dbReference>
<evidence type="ECO:0000256" key="4">
    <source>
        <dbReference type="SAM" id="MobiDB-lite"/>
    </source>
</evidence>
<dbReference type="PANTHER" id="PTHR30461">
    <property type="entry name" value="DNA-INVERTASE FROM LAMBDOID PROPHAGE"/>
    <property type="match status" value="1"/>
</dbReference>
<evidence type="ECO:0000313" key="7">
    <source>
        <dbReference type="Proteomes" id="UP000596938"/>
    </source>
</evidence>
<reference evidence="7" key="1">
    <citation type="journal article" date="2019" name="Int. J. Syst. Evol. Microbiol.">
        <title>The Global Catalogue of Microorganisms (GCM) 10K type strain sequencing project: providing services to taxonomists for standard genome sequencing and annotation.</title>
        <authorList>
            <consortium name="The Broad Institute Genomics Platform"/>
            <consortium name="The Broad Institute Genome Sequencing Center for Infectious Disease"/>
            <person name="Wu L."/>
            <person name="Ma J."/>
        </authorList>
    </citation>
    <scope>NUCLEOTIDE SEQUENCE [LARGE SCALE GENOMIC DNA]</scope>
    <source>
        <strain evidence="7">CGMCC 1.1927</strain>
    </source>
</reference>
<name>A0ABQ1XZE8_9MICC</name>
<comment type="caution">
    <text evidence="6">The sequence shown here is derived from an EMBL/GenBank/DDBJ whole genome shotgun (WGS) entry which is preliminary data.</text>
</comment>
<dbReference type="Gene3D" id="3.40.50.1390">
    <property type="entry name" value="Resolvase, N-terminal catalytic domain"/>
    <property type="match status" value="1"/>
</dbReference>
<keyword evidence="7" id="KW-1185">Reference proteome</keyword>
<gene>
    <name evidence="6" type="ORF">GCM10011577_35530</name>
</gene>
<dbReference type="SUPFAM" id="SSF53041">
    <property type="entry name" value="Resolvase-like"/>
    <property type="match status" value="1"/>
</dbReference>
<dbReference type="InterPro" id="IPR006118">
    <property type="entry name" value="Recombinase_CS"/>
</dbReference>